<dbReference type="RefSeq" id="WP_245826507.1">
    <property type="nucleotide sequence ID" value="NZ_FTOG01000006.1"/>
</dbReference>
<reference evidence="4" key="1">
    <citation type="submission" date="2017-01" db="EMBL/GenBank/DDBJ databases">
        <authorList>
            <person name="Varghese N."/>
            <person name="Submissions S."/>
        </authorList>
    </citation>
    <scope>NUCLEOTIDE SEQUENCE [LARGE SCALE GENOMIC DNA]</scope>
    <source>
        <strain evidence="4">DSM 19945</strain>
    </source>
</reference>
<dbReference type="InterPro" id="IPR029787">
    <property type="entry name" value="Nucleotide_cyclase"/>
</dbReference>
<dbReference type="Pfam" id="PF00990">
    <property type="entry name" value="GGDEF"/>
    <property type="match status" value="1"/>
</dbReference>
<dbReference type="NCBIfam" id="TIGR00254">
    <property type="entry name" value="GGDEF"/>
    <property type="match status" value="1"/>
</dbReference>
<proteinExistence type="predicted"/>
<dbReference type="PROSITE" id="PS50887">
    <property type="entry name" value="GGDEF"/>
    <property type="match status" value="1"/>
</dbReference>
<evidence type="ECO:0000313" key="4">
    <source>
        <dbReference type="Proteomes" id="UP000186221"/>
    </source>
</evidence>
<dbReference type="AlphaFoldDB" id="A0A1N7MM93"/>
<evidence type="ECO:0000313" key="3">
    <source>
        <dbReference type="EMBL" id="SIS87152.1"/>
    </source>
</evidence>
<dbReference type="FunFam" id="3.30.70.270:FF:000001">
    <property type="entry name" value="Diguanylate cyclase domain protein"/>
    <property type="match status" value="1"/>
</dbReference>
<dbReference type="CDD" id="cd01949">
    <property type="entry name" value="GGDEF"/>
    <property type="match status" value="1"/>
</dbReference>
<dbReference type="InterPro" id="IPR043128">
    <property type="entry name" value="Rev_trsase/Diguanyl_cyclase"/>
</dbReference>
<dbReference type="InterPro" id="IPR052163">
    <property type="entry name" value="DGC-Regulatory_Protein"/>
</dbReference>
<evidence type="ECO:0000256" key="1">
    <source>
        <dbReference type="SAM" id="Coils"/>
    </source>
</evidence>
<dbReference type="SMART" id="SM00267">
    <property type="entry name" value="GGDEF"/>
    <property type="match status" value="1"/>
</dbReference>
<accession>A0A1N7MM93</accession>
<feature type="domain" description="GGDEF" evidence="2">
    <location>
        <begin position="212"/>
        <end position="346"/>
    </location>
</feature>
<feature type="coiled-coil region" evidence="1">
    <location>
        <begin position="157"/>
        <end position="184"/>
    </location>
</feature>
<dbReference type="GO" id="GO:0003824">
    <property type="term" value="F:catalytic activity"/>
    <property type="evidence" value="ECO:0007669"/>
    <property type="project" value="UniProtKB-ARBA"/>
</dbReference>
<dbReference type="Gene3D" id="3.30.70.270">
    <property type="match status" value="1"/>
</dbReference>
<dbReference type="PANTHER" id="PTHR46663">
    <property type="entry name" value="DIGUANYLATE CYCLASE DGCT-RELATED"/>
    <property type="match status" value="1"/>
</dbReference>
<dbReference type="PANTHER" id="PTHR46663:SF4">
    <property type="entry name" value="DIGUANYLATE CYCLASE DGCT-RELATED"/>
    <property type="match status" value="1"/>
</dbReference>
<name>A0A1N7MM93_9RHOB</name>
<gene>
    <name evidence="3" type="ORF">SAMN05421580_10652</name>
</gene>
<dbReference type="STRING" id="453582.SAMN05421580_10652"/>
<organism evidence="3 4">
    <name type="scientific">Rhodobacter aestuarii</name>
    <dbReference type="NCBI Taxonomy" id="453582"/>
    <lineage>
        <taxon>Bacteria</taxon>
        <taxon>Pseudomonadati</taxon>
        <taxon>Pseudomonadota</taxon>
        <taxon>Alphaproteobacteria</taxon>
        <taxon>Rhodobacterales</taxon>
        <taxon>Rhodobacter group</taxon>
        <taxon>Rhodobacter</taxon>
    </lineage>
</organism>
<keyword evidence="4" id="KW-1185">Reference proteome</keyword>
<protein>
    <submittedName>
        <fullName evidence="3">Diguanylate cyclase (GGDEF) domain-containing protein</fullName>
    </submittedName>
</protein>
<dbReference type="SUPFAM" id="SSF55073">
    <property type="entry name" value="Nucleotide cyclase"/>
    <property type="match status" value="1"/>
</dbReference>
<dbReference type="InterPro" id="IPR000160">
    <property type="entry name" value="GGDEF_dom"/>
</dbReference>
<dbReference type="Proteomes" id="UP000186221">
    <property type="component" value="Unassembled WGS sequence"/>
</dbReference>
<keyword evidence="1" id="KW-0175">Coiled coil</keyword>
<sequence length="346" mass="36997">MTHLDRDLPGGGAPAALTLSPDILGQFMPLFLWLDKRGRIRAMGPTLTKILGTEAIGTAYARHFVLRRARGHAPEGDPIGKARRIAVNLLRHPGFNLRGTAIEIVTGGGGGEDGTDTLVNLSFGIHLSEAVRFFGLTETDFAASDLAIEFLFMSEAKAAVLNELQALTRRLEDARRAAQNEALSDALTGLANRRAFDAALDRALKVLGRGGRRFALLHLDLDFFKQVNDTLGHAAGDAVLVQAAKVLSDETRRGDLVARVGGDEFMMILRGPINAERVEGFAKRLISRLEEPILHESELCRVSASIGAVIVGEKAGHDAVGLLAAADAALYASKHAGRGRCTVSEA</sequence>
<dbReference type="EMBL" id="FTOG01000006">
    <property type="protein sequence ID" value="SIS87152.1"/>
    <property type="molecule type" value="Genomic_DNA"/>
</dbReference>
<evidence type="ECO:0000259" key="2">
    <source>
        <dbReference type="PROSITE" id="PS50887"/>
    </source>
</evidence>